<evidence type="ECO:0000259" key="1">
    <source>
        <dbReference type="Pfam" id="PF13581"/>
    </source>
</evidence>
<dbReference type="SUPFAM" id="SSF55874">
    <property type="entry name" value="ATPase domain of HSP90 chaperone/DNA topoisomerase II/histidine kinase"/>
    <property type="match status" value="1"/>
</dbReference>
<keyword evidence="2" id="KW-0067">ATP-binding</keyword>
<dbReference type="Gene3D" id="3.30.565.10">
    <property type="entry name" value="Histidine kinase-like ATPase, C-terminal domain"/>
    <property type="match status" value="1"/>
</dbReference>
<dbReference type="CDD" id="cd16936">
    <property type="entry name" value="HATPase_RsbW-like"/>
    <property type="match status" value="1"/>
</dbReference>
<accession>A0ABU8YM43</accession>
<dbReference type="GO" id="GO:0005524">
    <property type="term" value="F:ATP binding"/>
    <property type="evidence" value="ECO:0007669"/>
    <property type="project" value="UniProtKB-KW"/>
</dbReference>
<protein>
    <submittedName>
        <fullName evidence="2">ATP-binding protein</fullName>
    </submittedName>
</protein>
<dbReference type="EMBL" id="JBBLXS010000120">
    <property type="protein sequence ID" value="MEK0185447.1"/>
    <property type="molecule type" value="Genomic_DNA"/>
</dbReference>
<dbReference type="RefSeq" id="WP_340521214.1">
    <property type="nucleotide sequence ID" value="NZ_JBBLXS010000120.1"/>
</dbReference>
<proteinExistence type="predicted"/>
<dbReference type="InterPro" id="IPR036890">
    <property type="entry name" value="HATPase_C_sf"/>
</dbReference>
<keyword evidence="2" id="KW-0547">Nucleotide-binding</keyword>
<evidence type="ECO:0000313" key="2">
    <source>
        <dbReference type="EMBL" id="MEK0185447.1"/>
    </source>
</evidence>
<dbReference type="Proteomes" id="UP001384579">
    <property type="component" value="Unassembled WGS sequence"/>
</dbReference>
<organism evidence="2 3">
    <name type="scientific">Microcoleus anatoxicus PTRS2</name>
    <dbReference type="NCBI Taxonomy" id="2705321"/>
    <lineage>
        <taxon>Bacteria</taxon>
        <taxon>Bacillati</taxon>
        <taxon>Cyanobacteriota</taxon>
        <taxon>Cyanophyceae</taxon>
        <taxon>Oscillatoriophycideae</taxon>
        <taxon>Oscillatoriales</taxon>
        <taxon>Microcoleaceae</taxon>
        <taxon>Microcoleus</taxon>
        <taxon>Microcoleus anatoxicus</taxon>
    </lineage>
</organism>
<reference evidence="2 3" key="1">
    <citation type="journal article" date="2020" name="Harmful Algae">
        <title>Molecular and morphological characterization of a novel dihydroanatoxin-a producing Microcoleus species (cyanobacteria) from the Russian River, California, USA.</title>
        <authorList>
            <person name="Conklin K.Y."/>
            <person name="Stancheva R."/>
            <person name="Otten T.G."/>
            <person name="Fadness R."/>
            <person name="Boyer G.L."/>
            <person name="Read B."/>
            <person name="Zhang X."/>
            <person name="Sheath R.G."/>
        </authorList>
    </citation>
    <scope>NUCLEOTIDE SEQUENCE [LARGE SCALE GENOMIC DNA]</scope>
    <source>
        <strain evidence="2 3">PTRS2</strain>
    </source>
</reference>
<keyword evidence="3" id="KW-1185">Reference proteome</keyword>
<dbReference type="Pfam" id="PF13581">
    <property type="entry name" value="HATPase_c_2"/>
    <property type="match status" value="1"/>
</dbReference>
<feature type="domain" description="Histidine kinase/HSP90-like ATPase" evidence="1">
    <location>
        <begin position="97"/>
        <end position="175"/>
    </location>
</feature>
<evidence type="ECO:0000313" key="3">
    <source>
        <dbReference type="Proteomes" id="UP001384579"/>
    </source>
</evidence>
<gene>
    <name evidence="2" type="ORF">WMG39_11410</name>
</gene>
<dbReference type="InterPro" id="IPR003594">
    <property type="entry name" value="HATPase_dom"/>
</dbReference>
<name>A0ABU8YM43_9CYAN</name>
<sequence length="217" mass="24832">MSTSIDQLAEGGRGIKLMWQIADQVSYTRTFDGRNCLLLSKSYETQGPVRHEKIQQASALDGLVNFLNRWDWLDAKQQEEVLDDIPVRALNLQVNTDLNDVTKVFELFEQLQDLSFPSESWYALQLAVVEGFTNAVRHAHKNLPVETPIQLEVRVFHGRLEFLIWDCGVYFDLDAKITELILEDRKLCLNLDDFSNTSLIPPSKKNTFVNSQFLIAG</sequence>
<comment type="caution">
    <text evidence="2">The sequence shown here is derived from an EMBL/GenBank/DDBJ whole genome shotgun (WGS) entry which is preliminary data.</text>
</comment>